<evidence type="ECO:0000256" key="7">
    <source>
        <dbReference type="PROSITE-ProRule" id="PRU00278"/>
    </source>
</evidence>
<dbReference type="InterPro" id="IPR023058">
    <property type="entry name" value="PPIase_PpiC_CS"/>
</dbReference>
<sequence length="295" mass="32498">MLFKTGILIASAASLITLYGCNSSDHPKTAAPSRPAVAATVNGTAISESRVDSLVKQNAAQGQPENPELRKEIIERLSVQLLISQEAIKKGLDKTPEVLEQIDFSKQSILANAFVEDYFKNNHVSDDMLKAEYEKIKGQMAGNEYKARHILVENEAEAKGIIARLNKNPKIFETLAKEKSKDPGSKVNGGDLGWFDPRGMVPEFGAAVTKLAKGKFTEEPVKSQFGYHVILLEDSRPKTFPPFDQIKSKLQEQVQQQNLKKLFDDMKAKAKIEITQAAIPAISPAKENRPAEPGK</sequence>
<reference evidence="9" key="1">
    <citation type="submission" date="2021-04" db="EMBL/GenBank/DDBJ databases">
        <authorList>
            <person name="Hornung B."/>
        </authorList>
    </citation>
    <scope>NUCLEOTIDE SEQUENCE</scope>
    <source>
        <strain evidence="9">G5G6</strain>
    </source>
</reference>
<evidence type="ECO:0000313" key="9">
    <source>
        <dbReference type="EMBL" id="CAG4883974.1"/>
    </source>
</evidence>
<evidence type="ECO:0000259" key="8">
    <source>
        <dbReference type="PROSITE" id="PS50198"/>
    </source>
</evidence>
<dbReference type="PANTHER" id="PTHR47245:SF1">
    <property type="entry name" value="FOLDASE PROTEIN PRSA"/>
    <property type="match status" value="1"/>
</dbReference>
<gene>
    <name evidence="9" type="ORF">GTOL_11857</name>
</gene>
<dbReference type="InterPro" id="IPR046357">
    <property type="entry name" value="PPIase_dom_sf"/>
</dbReference>
<evidence type="ECO:0000313" key="10">
    <source>
        <dbReference type="Proteomes" id="UP000742786"/>
    </source>
</evidence>
<dbReference type="PROSITE" id="PS50198">
    <property type="entry name" value="PPIC_PPIASE_2"/>
    <property type="match status" value="1"/>
</dbReference>
<dbReference type="SUPFAM" id="SSF54534">
    <property type="entry name" value="FKBP-like"/>
    <property type="match status" value="1"/>
</dbReference>
<keyword evidence="5 7" id="KW-0697">Rotamase</keyword>
<dbReference type="EMBL" id="CAJQUM010000001">
    <property type="protein sequence ID" value="CAG4883974.1"/>
    <property type="molecule type" value="Genomic_DNA"/>
</dbReference>
<keyword evidence="10" id="KW-1185">Reference proteome</keyword>
<keyword evidence="4" id="KW-0732">Signal</keyword>
<evidence type="ECO:0000256" key="1">
    <source>
        <dbReference type="ARBA" id="ARBA00000971"/>
    </source>
</evidence>
<dbReference type="AlphaFoldDB" id="A0A916N2J7"/>
<accession>A0A916N2J7</accession>
<dbReference type="InterPro" id="IPR050245">
    <property type="entry name" value="PrsA_foldase"/>
</dbReference>
<organism evidence="9 10">
    <name type="scientific">Georgfuchsia toluolica</name>
    <dbReference type="NCBI Taxonomy" id="424218"/>
    <lineage>
        <taxon>Bacteria</taxon>
        <taxon>Pseudomonadati</taxon>
        <taxon>Pseudomonadota</taxon>
        <taxon>Betaproteobacteria</taxon>
        <taxon>Nitrosomonadales</taxon>
        <taxon>Sterolibacteriaceae</taxon>
        <taxon>Georgfuchsia</taxon>
    </lineage>
</organism>
<dbReference type="EC" id="5.2.1.8" evidence="3"/>
<feature type="domain" description="PpiC" evidence="8">
    <location>
        <begin position="142"/>
        <end position="234"/>
    </location>
</feature>
<proteinExistence type="inferred from homology"/>
<dbReference type="Proteomes" id="UP000742786">
    <property type="component" value="Unassembled WGS sequence"/>
</dbReference>
<dbReference type="Gene3D" id="1.10.8.1040">
    <property type="match status" value="1"/>
</dbReference>
<evidence type="ECO:0000256" key="3">
    <source>
        <dbReference type="ARBA" id="ARBA00013194"/>
    </source>
</evidence>
<dbReference type="Gene3D" id="3.10.50.40">
    <property type="match status" value="1"/>
</dbReference>
<keyword evidence="6 7" id="KW-0413">Isomerase</keyword>
<dbReference type="PANTHER" id="PTHR47245">
    <property type="entry name" value="PEPTIDYLPROLYL ISOMERASE"/>
    <property type="match status" value="1"/>
</dbReference>
<evidence type="ECO:0000256" key="6">
    <source>
        <dbReference type="ARBA" id="ARBA00023235"/>
    </source>
</evidence>
<dbReference type="InterPro" id="IPR000297">
    <property type="entry name" value="PPIase_PpiC"/>
</dbReference>
<name>A0A916N2J7_9PROT</name>
<evidence type="ECO:0000256" key="4">
    <source>
        <dbReference type="ARBA" id="ARBA00022729"/>
    </source>
</evidence>
<dbReference type="GO" id="GO:0003755">
    <property type="term" value="F:peptidyl-prolyl cis-trans isomerase activity"/>
    <property type="evidence" value="ECO:0007669"/>
    <property type="project" value="UniProtKB-KW"/>
</dbReference>
<dbReference type="Pfam" id="PF00639">
    <property type="entry name" value="Rotamase"/>
    <property type="match status" value="1"/>
</dbReference>
<dbReference type="InterPro" id="IPR027304">
    <property type="entry name" value="Trigger_fact/SurA_dom_sf"/>
</dbReference>
<evidence type="ECO:0000256" key="5">
    <source>
        <dbReference type="ARBA" id="ARBA00023110"/>
    </source>
</evidence>
<comment type="caution">
    <text evidence="9">The sequence shown here is derived from an EMBL/GenBank/DDBJ whole genome shotgun (WGS) entry which is preliminary data.</text>
</comment>
<dbReference type="PROSITE" id="PS51257">
    <property type="entry name" value="PROKAR_LIPOPROTEIN"/>
    <property type="match status" value="1"/>
</dbReference>
<dbReference type="PROSITE" id="PS01096">
    <property type="entry name" value="PPIC_PPIASE_1"/>
    <property type="match status" value="1"/>
</dbReference>
<comment type="similarity">
    <text evidence="2">Belongs to the PpiC/parvulin rotamase family.</text>
</comment>
<protein>
    <recommendedName>
        <fullName evidence="3">peptidylprolyl isomerase</fullName>
        <ecNumber evidence="3">5.2.1.8</ecNumber>
    </recommendedName>
</protein>
<dbReference type="RefSeq" id="WP_220635871.1">
    <property type="nucleotide sequence ID" value="NZ_CAJQUM010000001.1"/>
</dbReference>
<comment type="catalytic activity">
    <reaction evidence="1">
        <text>[protein]-peptidylproline (omega=180) = [protein]-peptidylproline (omega=0)</text>
        <dbReference type="Rhea" id="RHEA:16237"/>
        <dbReference type="Rhea" id="RHEA-COMP:10747"/>
        <dbReference type="Rhea" id="RHEA-COMP:10748"/>
        <dbReference type="ChEBI" id="CHEBI:83833"/>
        <dbReference type="ChEBI" id="CHEBI:83834"/>
        <dbReference type="EC" id="5.2.1.8"/>
    </reaction>
</comment>
<evidence type="ECO:0000256" key="2">
    <source>
        <dbReference type="ARBA" id="ARBA00007656"/>
    </source>
</evidence>
<dbReference type="SUPFAM" id="SSF109998">
    <property type="entry name" value="Triger factor/SurA peptide-binding domain-like"/>
    <property type="match status" value="1"/>
</dbReference>